<dbReference type="PANTHER" id="PTHR23426:SF65">
    <property type="entry name" value="FERREDOXIN-2, MITOCHONDRIAL"/>
    <property type="match status" value="1"/>
</dbReference>
<evidence type="ECO:0000256" key="6">
    <source>
        <dbReference type="ARBA" id="ARBA00034078"/>
    </source>
</evidence>
<dbReference type="Proteomes" id="UP001330812">
    <property type="component" value="Chromosome"/>
</dbReference>
<keyword evidence="5" id="KW-0411">Iron-sulfur</keyword>
<feature type="domain" description="2Fe-2S ferredoxin-type" evidence="7">
    <location>
        <begin position="1"/>
        <end position="105"/>
    </location>
</feature>
<evidence type="ECO:0000313" key="9">
    <source>
        <dbReference type="Proteomes" id="UP001330812"/>
    </source>
</evidence>
<comment type="cofactor">
    <cofactor evidence="6">
        <name>[2Fe-2S] cluster</name>
        <dbReference type="ChEBI" id="CHEBI:190135"/>
    </cofactor>
</comment>
<keyword evidence="4" id="KW-0408">Iron</keyword>
<evidence type="ECO:0000259" key="7">
    <source>
        <dbReference type="PROSITE" id="PS51085"/>
    </source>
</evidence>
<dbReference type="InterPro" id="IPR001055">
    <property type="entry name" value="Adrenodoxin-like"/>
</dbReference>
<protein>
    <submittedName>
        <fullName evidence="8">2Fe-2S iron-sulfur cluster-binding protein</fullName>
    </submittedName>
</protein>
<dbReference type="PROSITE" id="PS51085">
    <property type="entry name" value="2FE2S_FER_2"/>
    <property type="match status" value="1"/>
</dbReference>
<dbReference type="CDD" id="cd00207">
    <property type="entry name" value="fer2"/>
    <property type="match status" value="1"/>
</dbReference>
<dbReference type="PRINTS" id="PR00355">
    <property type="entry name" value="ADRENODOXIN"/>
</dbReference>
<dbReference type="InterPro" id="IPR036010">
    <property type="entry name" value="2Fe-2S_ferredoxin-like_sf"/>
</dbReference>
<evidence type="ECO:0000256" key="2">
    <source>
        <dbReference type="ARBA" id="ARBA00022714"/>
    </source>
</evidence>
<dbReference type="RefSeq" id="WP_326835299.1">
    <property type="nucleotide sequence ID" value="NZ_CP142149.1"/>
</dbReference>
<name>A0ABZ1IEZ1_9PSEU</name>
<reference evidence="8 9" key="1">
    <citation type="journal article" date="2015" name="Int. J. Syst. Evol. Microbiol.">
        <title>Amycolatopsis rhabdoformis sp. nov., an actinomycete isolated from a tropical forest soil.</title>
        <authorList>
            <person name="Souza W.R."/>
            <person name="Silva R.E."/>
            <person name="Goodfellow M."/>
            <person name="Busarakam K."/>
            <person name="Figueiro F.S."/>
            <person name="Ferreira D."/>
            <person name="Rodrigues-Filho E."/>
            <person name="Moraes L.A.B."/>
            <person name="Zucchi T.D."/>
        </authorList>
    </citation>
    <scope>NUCLEOTIDE SEQUENCE [LARGE SCALE GENOMIC DNA]</scope>
    <source>
        <strain evidence="8 9">NCIMB 14900</strain>
    </source>
</reference>
<keyword evidence="9" id="KW-1185">Reference proteome</keyword>
<evidence type="ECO:0000256" key="5">
    <source>
        <dbReference type="ARBA" id="ARBA00023014"/>
    </source>
</evidence>
<evidence type="ECO:0000256" key="4">
    <source>
        <dbReference type="ARBA" id="ARBA00023004"/>
    </source>
</evidence>
<dbReference type="InterPro" id="IPR001041">
    <property type="entry name" value="2Fe-2S_ferredoxin-type"/>
</dbReference>
<evidence type="ECO:0000256" key="1">
    <source>
        <dbReference type="ARBA" id="ARBA00010914"/>
    </source>
</evidence>
<evidence type="ECO:0000313" key="8">
    <source>
        <dbReference type="EMBL" id="WSE32492.1"/>
    </source>
</evidence>
<keyword evidence="3" id="KW-0479">Metal-binding</keyword>
<evidence type="ECO:0000256" key="3">
    <source>
        <dbReference type="ARBA" id="ARBA00022723"/>
    </source>
</evidence>
<comment type="similarity">
    <text evidence="1">Belongs to the adrenodoxin/putidaredoxin family.</text>
</comment>
<dbReference type="EMBL" id="CP142149">
    <property type="protein sequence ID" value="WSE32492.1"/>
    <property type="molecule type" value="Genomic_DNA"/>
</dbReference>
<dbReference type="PANTHER" id="PTHR23426">
    <property type="entry name" value="FERREDOXIN/ADRENODOXIN"/>
    <property type="match status" value="1"/>
</dbReference>
<sequence length="106" mass="11331">MKIVYALTDGTEQTVDAEPRTTVMQAAIEANVPGIVAECGGNAMCATCHVFVEPGAAERFGEVSADEDEMLDCTAAERTELSRLSCQLVPPDDGTVTRVTVPDRQR</sequence>
<proteinExistence type="inferred from homology"/>
<accession>A0ABZ1IEZ1</accession>
<dbReference type="InterPro" id="IPR012675">
    <property type="entry name" value="Beta-grasp_dom_sf"/>
</dbReference>
<dbReference type="SUPFAM" id="SSF54292">
    <property type="entry name" value="2Fe-2S ferredoxin-like"/>
    <property type="match status" value="1"/>
</dbReference>
<organism evidence="8 9">
    <name type="scientific">Amycolatopsis rhabdoformis</name>
    <dbReference type="NCBI Taxonomy" id="1448059"/>
    <lineage>
        <taxon>Bacteria</taxon>
        <taxon>Bacillati</taxon>
        <taxon>Actinomycetota</taxon>
        <taxon>Actinomycetes</taxon>
        <taxon>Pseudonocardiales</taxon>
        <taxon>Pseudonocardiaceae</taxon>
        <taxon>Amycolatopsis</taxon>
    </lineage>
</organism>
<gene>
    <name evidence="8" type="ORF">VSH64_10285</name>
</gene>
<dbReference type="Pfam" id="PF00111">
    <property type="entry name" value="Fer2"/>
    <property type="match status" value="1"/>
</dbReference>
<dbReference type="Gene3D" id="3.10.20.30">
    <property type="match status" value="1"/>
</dbReference>
<keyword evidence="2" id="KW-0001">2Fe-2S</keyword>